<organism evidence="2 3">
    <name type="scientific">Armillaria borealis</name>
    <dbReference type="NCBI Taxonomy" id="47425"/>
    <lineage>
        <taxon>Eukaryota</taxon>
        <taxon>Fungi</taxon>
        <taxon>Dikarya</taxon>
        <taxon>Basidiomycota</taxon>
        <taxon>Agaricomycotina</taxon>
        <taxon>Agaricomycetes</taxon>
        <taxon>Agaricomycetidae</taxon>
        <taxon>Agaricales</taxon>
        <taxon>Marasmiineae</taxon>
        <taxon>Physalacriaceae</taxon>
        <taxon>Armillaria</taxon>
    </lineage>
</organism>
<keyword evidence="1" id="KW-1133">Transmembrane helix</keyword>
<gene>
    <name evidence="2" type="ORF">EV421DRAFT_132964</name>
</gene>
<reference evidence="2" key="1">
    <citation type="submission" date="2023-06" db="EMBL/GenBank/DDBJ databases">
        <authorList>
            <consortium name="Lawrence Berkeley National Laboratory"/>
            <person name="Ahrendt S."/>
            <person name="Sahu N."/>
            <person name="Indic B."/>
            <person name="Wong-Bajracharya J."/>
            <person name="Merenyi Z."/>
            <person name="Ke H.-M."/>
            <person name="Monk M."/>
            <person name="Kocsube S."/>
            <person name="Drula E."/>
            <person name="Lipzen A."/>
            <person name="Balint B."/>
            <person name="Henrissat B."/>
            <person name="Andreopoulos B."/>
            <person name="Martin F.M."/>
            <person name="Harder C.B."/>
            <person name="Rigling D."/>
            <person name="Ford K.L."/>
            <person name="Foster G.D."/>
            <person name="Pangilinan J."/>
            <person name="Papanicolaou A."/>
            <person name="Barry K."/>
            <person name="LaButti K."/>
            <person name="Viragh M."/>
            <person name="Koriabine M."/>
            <person name="Yan M."/>
            <person name="Riley R."/>
            <person name="Champramary S."/>
            <person name="Plett K.L."/>
            <person name="Tsai I.J."/>
            <person name="Slot J."/>
            <person name="Sipos G."/>
            <person name="Plett J."/>
            <person name="Nagy L.G."/>
            <person name="Grigoriev I.V."/>
        </authorList>
    </citation>
    <scope>NUCLEOTIDE SEQUENCE</scope>
    <source>
        <strain evidence="2">FPL87.14</strain>
    </source>
</reference>
<protein>
    <submittedName>
        <fullName evidence="2">Uncharacterized protein</fullName>
    </submittedName>
</protein>
<feature type="transmembrane region" description="Helical" evidence="1">
    <location>
        <begin position="25"/>
        <end position="46"/>
    </location>
</feature>
<keyword evidence="3" id="KW-1185">Reference proteome</keyword>
<evidence type="ECO:0000256" key="1">
    <source>
        <dbReference type="SAM" id="Phobius"/>
    </source>
</evidence>
<name>A0AA39IWT0_9AGAR</name>
<keyword evidence="1" id="KW-0472">Membrane</keyword>
<proteinExistence type="predicted"/>
<comment type="caution">
    <text evidence="2">The sequence shown here is derived from an EMBL/GenBank/DDBJ whole genome shotgun (WGS) entry which is preliminary data.</text>
</comment>
<dbReference type="Proteomes" id="UP001175226">
    <property type="component" value="Unassembled WGS sequence"/>
</dbReference>
<accession>A0AA39IWT0</accession>
<dbReference type="EMBL" id="JAUEPT010000104">
    <property type="protein sequence ID" value="KAK0431918.1"/>
    <property type="molecule type" value="Genomic_DNA"/>
</dbReference>
<evidence type="ECO:0000313" key="3">
    <source>
        <dbReference type="Proteomes" id="UP001175226"/>
    </source>
</evidence>
<dbReference type="AlphaFoldDB" id="A0AA39IWT0"/>
<feature type="transmembrane region" description="Helical" evidence="1">
    <location>
        <begin position="58"/>
        <end position="81"/>
    </location>
</feature>
<sequence>MIMYKQCKDLNPQRVRNAYCRLSKYSGILCISVFILSLVASLFFPISPELAIRGFTLAYLMGYLTYEGMFIQILWVFMTLFMAQYRRHLHTCTKPSALFACFTLRSLKSVQAWRDMRGFLVLIAESEGSQLSNVSHAKKFLDAFQASVCHPFSVKCLL</sequence>
<evidence type="ECO:0000313" key="2">
    <source>
        <dbReference type="EMBL" id="KAK0431918.1"/>
    </source>
</evidence>
<keyword evidence="1" id="KW-0812">Transmembrane</keyword>